<proteinExistence type="predicted"/>
<comment type="caution">
    <text evidence="1">The sequence shown here is derived from an EMBL/GenBank/DDBJ whole genome shotgun (WGS) entry which is preliminary data.</text>
</comment>
<accession>A0ACC0BKU4</accession>
<name>A0ACC0BKU4_CATRO</name>
<evidence type="ECO:0000313" key="2">
    <source>
        <dbReference type="Proteomes" id="UP001060085"/>
    </source>
</evidence>
<protein>
    <submittedName>
        <fullName evidence="1">Uncharacterized protein</fullName>
    </submittedName>
</protein>
<organism evidence="1 2">
    <name type="scientific">Catharanthus roseus</name>
    <name type="common">Madagascar periwinkle</name>
    <name type="synonym">Vinca rosea</name>
    <dbReference type="NCBI Taxonomy" id="4058"/>
    <lineage>
        <taxon>Eukaryota</taxon>
        <taxon>Viridiplantae</taxon>
        <taxon>Streptophyta</taxon>
        <taxon>Embryophyta</taxon>
        <taxon>Tracheophyta</taxon>
        <taxon>Spermatophyta</taxon>
        <taxon>Magnoliopsida</taxon>
        <taxon>eudicotyledons</taxon>
        <taxon>Gunneridae</taxon>
        <taxon>Pentapetalae</taxon>
        <taxon>asterids</taxon>
        <taxon>lamiids</taxon>
        <taxon>Gentianales</taxon>
        <taxon>Apocynaceae</taxon>
        <taxon>Rauvolfioideae</taxon>
        <taxon>Vinceae</taxon>
        <taxon>Catharanthinae</taxon>
        <taxon>Catharanthus</taxon>
    </lineage>
</organism>
<dbReference type="Proteomes" id="UP001060085">
    <property type="component" value="Linkage Group LG03"/>
</dbReference>
<gene>
    <name evidence="1" type="ORF">M9H77_13587</name>
</gene>
<reference evidence="2" key="1">
    <citation type="journal article" date="2023" name="Nat. Plants">
        <title>Single-cell RNA sequencing provides a high-resolution roadmap for understanding the multicellular compartmentation of specialized metabolism.</title>
        <authorList>
            <person name="Sun S."/>
            <person name="Shen X."/>
            <person name="Li Y."/>
            <person name="Li Y."/>
            <person name="Wang S."/>
            <person name="Li R."/>
            <person name="Zhang H."/>
            <person name="Shen G."/>
            <person name="Guo B."/>
            <person name="Wei J."/>
            <person name="Xu J."/>
            <person name="St-Pierre B."/>
            <person name="Chen S."/>
            <person name="Sun C."/>
        </authorList>
    </citation>
    <scope>NUCLEOTIDE SEQUENCE [LARGE SCALE GENOMIC DNA]</scope>
</reference>
<dbReference type="EMBL" id="CM044703">
    <property type="protein sequence ID" value="KAI5673223.1"/>
    <property type="molecule type" value="Genomic_DNA"/>
</dbReference>
<evidence type="ECO:0000313" key="1">
    <source>
        <dbReference type="EMBL" id="KAI5673223.1"/>
    </source>
</evidence>
<keyword evidence="2" id="KW-1185">Reference proteome</keyword>
<sequence>MDRLLAISSLSFLLILSSAMAIADEPEYMVPSFSSKPAEIKQGPPDVLSLEDIAWADSCLVKDPDISQIDWNSWNSFGHALNDSLSSETEALVPMKENHPEGFLTDVTPSSQQMGSTQILGTRASVKRWEVIDVESSITELADENSEDQLGSEQTDFFQSAMNLENEFLPASNENLEKLGIHKTEEEGFPGFVMEEQSVGDIFKVWDLGFPAEEGEFIDQLNKALYRSSLQPSSPSVSDDALLKGLNDITIDDIISGISDLSLNHLSE</sequence>